<evidence type="ECO:0000313" key="1">
    <source>
        <dbReference type="EMBL" id="KAK1294124.1"/>
    </source>
</evidence>
<protein>
    <submittedName>
        <fullName evidence="1">Uncharacterized protein</fullName>
    </submittedName>
</protein>
<name>A0AAV9D0A1_ACOCL</name>
<dbReference type="Proteomes" id="UP001180020">
    <property type="component" value="Unassembled WGS sequence"/>
</dbReference>
<dbReference type="EMBL" id="JAUJYO010000016">
    <property type="protein sequence ID" value="KAK1294124.1"/>
    <property type="molecule type" value="Genomic_DNA"/>
</dbReference>
<proteinExistence type="predicted"/>
<reference evidence="1" key="1">
    <citation type="journal article" date="2023" name="Nat. Commun.">
        <title>Diploid and tetraploid genomes of Acorus and the evolution of monocots.</title>
        <authorList>
            <person name="Ma L."/>
            <person name="Liu K.W."/>
            <person name="Li Z."/>
            <person name="Hsiao Y.Y."/>
            <person name="Qi Y."/>
            <person name="Fu T."/>
            <person name="Tang G.D."/>
            <person name="Zhang D."/>
            <person name="Sun W.H."/>
            <person name="Liu D.K."/>
            <person name="Li Y."/>
            <person name="Chen G.Z."/>
            <person name="Liu X.D."/>
            <person name="Liao X.Y."/>
            <person name="Jiang Y.T."/>
            <person name="Yu X."/>
            <person name="Hao Y."/>
            <person name="Huang J."/>
            <person name="Zhao X.W."/>
            <person name="Ke S."/>
            <person name="Chen Y.Y."/>
            <person name="Wu W.L."/>
            <person name="Hsu J.L."/>
            <person name="Lin Y.F."/>
            <person name="Huang M.D."/>
            <person name="Li C.Y."/>
            <person name="Huang L."/>
            <person name="Wang Z.W."/>
            <person name="Zhao X."/>
            <person name="Zhong W.Y."/>
            <person name="Peng D.H."/>
            <person name="Ahmad S."/>
            <person name="Lan S."/>
            <person name="Zhang J.S."/>
            <person name="Tsai W.C."/>
            <person name="Van de Peer Y."/>
            <person name="Liu Z.J."/>
        </authorList>
    </citation>
    <scope>NUCLEOTIDE SEQUENCE</scope>
    <source>
        <strain evidence="1">CP</strain>
    </source>
</reference>
<sequence>MKRHSKIYQFMGKLCMRSHTMKNQCMIQQILRLIESVQNPLTMRSIVQDLDNYVGRGRSARWVEPQRVGLGRSQERVGWGGGGGEAVVRRKRLRRGWDQWWR</sequence>
<evidence type="ECO:0000313" key="2">
    <source>
        <dbReference type="Proteomes" id="UP001180020"/>
    </source>
</evidence>
<comment type="caution">
    <text evidence="1">The sequence shown here is derived from an EMBL/GenBank/DDBJ whole genome shotgun (WGS) entry which is preliminary data.</text>
</comment>
<keyword evidence="2" id="KW-1185">Reference proteome</keyword>
<reference evidence="1" key="2">
    <citation type="submission" date="2023-06" db="EMBL/GenBank/DDBJ databases">
        <authorList>
            <person name="Ma L."/>
            <person name="Liu K.-W."/>
            <person name="Li Z."/>
            <person name="Hsiao Y.-Y."/>
            <person name="Qi Y."/>
            <person name="Fu T."/>
            <person name="Tang G."/>
            <person name="Zhang D."/>
            <person name="Sun W.-H."/>
            <person name="Liu D.-K."/>
            <person name="Li Y."/>
            <person name="Chen G.-Z."/>
            <person name="Liu X.-D."/>
            <person name="Liao X.-Y."/>
            <person name="Jiang Y.-T."/>
            <person name="Yu X."/>
            <person name="Hao Y."/>
            <person name="Huang J."/>
            <person name="Zhao X.-W."/>
            <person name="Ke S."/>
            <person name="Chen Y.-Y."/>
            <person name="Wu W.-L."/>
            <person name="Hsu J.-L."/>
            <person name="Lin Y.-F."/>
            <person name="Huang M.-D."/>
            <person name="Li C.-Y."/>
            <person name="Huang L."/>
            <person name="Wang Z.-W."/>
            <person name="Zhao X."/>
            <person name="Zhong W.-Y."/>
            <person name="Peng D.-H."/>
            <person name="Ahmad S."/>
            <person name="Lan S."/>
            <person name="Zhang J.-S."/>
            <person name="Tsai W.-C."/>
            <person name="Van De Peer Y."/>
            <person name="Liu Z.-J."/>
        </authorList>
    </citation>
    <scope>NUCLEOTIDE SEQUENCE</scope>
    <source>
        <strain evidence="1">CP</strain>
        <tissue evidence="1">Leaves</tissue>
    </source>
</reference>
<dbReference type="AlphaFoldDB" id="A0AAV9D0A1"/>
<organism evidence="1 2">
    <name type="scientific">Acorus calamus</name>
    <name type="common">Sweet flag</name>
    <dbReference type="NCBI Taxonomy" id="4465"/>
    <lineage>
        <taxon>Eukaryota</taxon>
        <taxon>Viridiplantae</taxon>
        <taxon>Streptophyta</taxon>
        <taxon>Embryophyta</taxon>
        <taxon>Tracheophyta</taxon>
        <taxon>Spermatophyta</taxon>
        <taxon>Magnoliopsida</taxon>
        <taxon>Liliopsida</taxon>
        <taxon>Acoraceae</taxon>
        <taxon>Acorus</taxon>
    </lineage>
</organism>
<accession>A0AAV9D0A1</accession>
<gene>
    <name evidence="1" type="ORF">QJS10_CPA16g00251</name>
</gene>